<dbReference type="GO" id="GO:0030474">
    <property type="term" value="P:spindle pole body duplication"/>
    <property type="evidence" value="ECO:0007669"/>
    <property type="project" value="TreeGrafter"/>
</dbReference>
<dbReference type="OrthoDB" id="429932at2759"/>
<name>A0A9P4Q7X5_9PEZI</name>
<dbReference type="PANTHER" id="PTHR28003:SF1">
    <property type="entry name" value="NUCLEOPORIN POM34"/>
    <property type="match status" value="1"/>
</dbReference>
<dbReference type="PANTHER" id="PTHR28003">
    <property type="entry name" value="NUCLEOPORIN POM34"/>
    <property type="match status" value="1"/>
</dbReference>
<dbReference type="GO" id="GO:0005640">
    <property type="term" value="C:nuclear outer membrane"/>
    <property type="evidence" value="ECO:0007669"/>
    <property type="project" value="TreeGrafter"/>
</dbReference>
<feature type="region of interest" description="Disordered" evidence="1">
    <location>
        <begin position="178"/>
        <end position="342"/>
    </location>
</feature>
<dbReference type="GO" id="GO:0070762">
    <property type="term" value="C:nuclear pore transmembrane ring"/>
    <property type="evidence" value="ECO:0007669"/>
    <property type="project" value="TreeGrafter"/>
</dbReference>
<organism evidence="3 4">
    <name type="scientific">Polychaeton citri CBS 116435</name>
    <dbReference type="NCBI Taxonomy" id="1314669"/>
    <lineage>
        <taxon>Eukaryota</taxon>
        <taxon>Fungi</taxon>
        <taxon>Dikarya</taxon>
        <taxon>Ascomycota</taxon>
        <taxon>Pezizomycotina</taxon>
        <taxon>Dothideomycetes</taxon>
        <taxon>Dothideomycetidae</taxon>
        <taxon>Capnodiales</taxon>
        <taxon>Capnodiaceae</taxon>
        <taxon>Polychaeton</taxon>
    </lineage>
</organism>
<dbReference type="GO" id="GO:0006606">
    <property type="term" value="P:protein import into nucleus"/>
    <property type="evidence" value="ECO:0007669"/>
    <property type="project" value="TreeGrafter"/>
</dbReference>
<dbReference type="InterPro" id="IPR012578">
    <property type="entry name" value="Nucl_pore_cmplx"/>
</dbReference>
<feature type="compositionally biased region" description="Basic and acidic residues" evidence="1">
    <location>
        <begin position="273"/>
        <end position="286"/>
    </location>
</feature>
<proteinExistence type="predicted"/>
<evidence type="ECO:0000256" key="1">
    <source>
        <dbReference type="SAM" id="MobiDB-lite"/>
    </source>
</evidence>
<dbReference type="EMBL" id="MU003793">
    <property type="protein sequence ID" value="KAF2721135.1"/>
    <property type="molecule type" value="Genomic_DNA"/>
</dbReference>
<feature type="compositionally biased region" description="Low complexity" evidence="1">
    <location>
        <begin position="248"/>
        <end position="271"/>
    </location>
</feature>
<accession>A0A9P4Q7X5</accession>
<sequence length="342" mass="36967">MSATSRALTSTTSSLLQSPSSKAHTITTAQELNRSPSSALTPSKVAATARSVLPSLNLTQQKTPARPQAGKNSLQAPSPVGKWQHPRLEEIIRRRDRTNFDERNVHAAIINTALMLSCLSTPHTILPYLPASLQSLTQPYLAYTLYALSLLFLSNTILALAPYKSQLDPCEDVPLTPSQRRLLGLPPMSRPATPQEKDQWITPPRYSRSTTPRGDSSGGGMFFDVQGRASPLSRSRGNSPPDNSLRMSGYGAESSFASSSRRDSGSQFSPSPLKEKILRGGFERRRSSFGMSNGSPLGLGEFDGSSSSRFDTPSKKAGVSLNSKWLYEKGRGSPGARSSVLI</sequence>
<evidence type="ECO:0008006" key="5">
    <source>
        <dbReference type="Google" id="ProtNLM"/>
    </source>
</evidence>
<comment type="caution">
    <text evidence="3">The sequence shown here is derived from an EMBL/GenBank/DDBJ whole genome shotgun (WGS) entry which is preliminary data.</text>
</comment>
<keyword evidence="2" id="KW-0812">Transmembrane</keyword>
<protein>
    <recommendedName>
        <fullName evidence="5">Nuclear pore complex component</fullName>
    </recommendedName>
</protein>
<evidence type="ECO:0000313" key="3">
    <source>
        <dbReference type="EMBL" id="KAF2721135.1"/>
    </source>
</evidence>
<feature type="compositionally biased region" description="Polar residues" evidence="1">
    <location>
        <begin position="24"/>
        <end position="41"/>
    </location>
</feature>
<dbReference type="Proteomes" id="UP000799441">
    <property type="component" value="Unassembled WGS sequence"/>
</dbReference>
<evidence type="ECO:0000313" key="4">
    <source>
        <dbReference type="Proteomes" id="UP000799441"/>
    </source>
</evidence>
<keyword evidence="2" id="KW-1133">Transmembrane helix</keyword>
<feature type="compositionally biased region" description="Low complexity" evidence="1">
    <location>
        <begin position="1"/>
        <end position="23"/>
    </location>
</feature>
<keyword evidence="4" id="KW-1185">Reference proteome</keyword>
<feature type="compositionally biased region" description="Polar residues" evidence="1">
    <location>
        <begin position="232"/>
        <end position="246"/>
    </location>
</feature>
<feature type="transmembrane region" description="Helical" evidence="2">
    <location>
        <begin position="105"/>
        <end position="128"/>
    </location>
</feature>
<keyword evidence="2" id="KW-0472">Membrane</keyword>
<dbReference type="AlphaFoldDB" id="A0A9P4Q7X5"/>
<gene>
    <name evidence="3" type="ORF">K431DRAFT_320601</name>
</gene>
<evidence type="ECO:0000256" key="2">
    <source>
        <dbReference type="SAM" id="Phobius"/>
    </source>
</evidence>
<reference evidence="3" key="1">
    <citation type="journal article" date="2020" name="Stud. Mycol.">
        <title>101 Dothideomycetes genomes: a test case for predicting lifestyles and emergence of pathogens.</title>
        <authorList>
            <person name="Haridas S."/>
            <person name="Albert R."/>
            <person name="Binder M."/>
            <person name="Bloem J."/>
            <person name="Labutti K."/>
            <person name="Salamov A."/>
            <person name="Andreopoulos B."/>
            <person name="Baker S."/>
            <person name="Barry K."/>
            <person name="Bills G."/>
            <person name="Bluhm B."/>
            <person name="Cannon C."/>
            <person name="Castanera R."/>
            <person name="Culley D."/>
            <person name="Daum C."/>
            <person name="Ezra D."/>
            <person name="Gonzalez J."/>
            <person name="Henrissat B."/>
            <person name="Kuo A."/>
            <person name="Liang C."/>
            <person name="Lipzen A."/>
            <person name="Lutzoni F."/>
            <person name="Magnuson J."/>
            <person name="Mondo S."/>
            <person name="Nolan M."/>
            <person name="Ohm R."/>
            <person name="Pangilinan J."/>
            <person name="Park H.-J."/>
            <person name="Ramirez L."/>
            <person name="Alfaro M."/>
            <person name="Sun H."/>
            <person name="Tritt A."/>
            <person name="Yoshinaga Y."/>
            <person name="Zwiers L.-H."/>
            <person name="Turgeon B."/>
            <person name="Goodwin S."/>
            <person name="Spatafora J."/>
            <person name="Crous P."/>
            <person name="Grigoriev I."/>
        </authorList>
    </citation>
    <scope>NUCLEOTIDE SEQUENCE</scope>
    <source>
        <strain evidence="3">CBS 116435</strain>
    </source>
</reference>
<feature type="compositionally biased region" description="Polar residues" evidence="1">
    <location>
        <begin position="54"/>
        <end position="63"/>
    </location>
</feature>
<dbReference type="Pfam" id="PF08058">
    <property type="entry name" value="NPCC"/>
    <property type="match status" value="1"/>
</dbReference>
<feature type="transmembrane region" description="Helical" evidence="2">
    <location>
        <begin position="140"/>
        <end position="161"/>
    </location>
</feature>
<feature type="region of interest" description="Disordered" evidence="1">
    <location>
        <begin position="1"/>
        <end position="82"/>
    </location>
</feature>